<dbReference type="Gene3D" id="1.20.1270.90">
    <property type="entry name" value="AF1782-like"/>
    <property type="match status" value="1"/>
</dbReference>
<dbReference type="PANTHER" id="PTHR43405:SF1">
    <property type="entry name" value="GLYCOSYL HYDROLASE DIGH"/>
    <property type="match status" value="1"/>
</dbReference>
<evidence type="ECO:0000256" key="2">
    <source>
        <dbReference type="SAM" id="MobiDB-lite"/>
    </source>
</evidence>
<reference evidence="7" key="1">
    <citation type="submission" date="2016-11" db="EMBL/GenBank/DDBJ databases">
        <authorList>
            <person name="Varghese N."/>
            <person name="Submissions S."/>
        </authorList>
    </citation>
    <scope>NUCLEOTIDE SEQUENCE [LARGE SCALE GENOMIC DNA]</scope>
    <source>
        <strain evidence="7">DSM 10124</strain>
    </source>
</reference>
<keyword evidence="3" id="KW-0472">Membrane</keyword>
<keyword evidence="1" id="KW-0732">Signal</keyword>
<dbReference type="PANTHER" id="PTHR43405">
    <property type="entry name" value="GLYCOSYL HYDROLASE DIGH"/>
    <property type="match status" value="1"/>
</dbReference>
<protein>
    <submittedName>
        <fullName evidence="6">SpoIID/LytB domain protein</fullName>
    </submittedName>
</protein>
<evidence type="ECO:0000313" key="6">
    <source>
        <dbReference type="EMBL" id="SHE38839.1"/>
    </source>
</evidence>
<evidence type="ECO:0000259" key="4">
    <source>
        <dbReference type="Pfam" id="PF02638"/>
    </source>
</evidence>
<dbReference type="InterPro" id="IPR052177">
    <property type="entry name" value="Divisome_Glycosyl_Hydrolase"/>
</dbReference>
<feature type="region of interest" description="Disordered" evidence="2">
    <location>
        <begin position="1280"/>
        <end position="1300"/>
    </location>
</feature>
<dbReference type="Proteomes" id="UP000184423">
    <property type="component" value="Unassembled WGS sequence"/>
</dbReference>
<name>A0A1M4T308_9CLOT</name>
<evidence type="ECO:0000256" key="3">
    <source>
        <dbReference type="SAM" id="Phobius"/>
    </source>
</evidence>
<evidence type="ECO:0000256" key="1">
    <source>
        <dbReference type="ARBA" id="ARBA00022729"/>
    </source>
</evidence>
<accession>A0A1M4T308</accession>
<keyword evidence="7" id="KW-1185">Reference proteome</keyword>
<organism evidence="6 7">
    <name type="scientific">Caloramator proteoclasticus DSM 10124</name>
    <dbReference type="NCBI Taxonomy" id="1121262"/>
    <lineage>
        <taxon>Bacteria</taxon>
        <taxon>Bacillati</taxon>
        <taxon>Bacillota</taxon>
        <taxon>Clostridia</taxon>
        <taxon>Eubacteriales</taxon>
        <taxon>Clostridiaceae</taxon>
        <taxon>Caloramator</taxon>
    </lineage>
</organism>
<dbReference type="InterPro" id="IPR013693">
    <property type="entry name" value="SpoIID/LytB_N"/>
</dbReference>
<dbReference type="RefSeq" id="WP_073247706.1">
    <property type="nucleotide sequence ID" value="NZ_FQVG01000003.1"/>
</dbReference>
<feature type="domain" description="Glycosyl hydrolase-like 10" evidence="4">
    <location>
        <begin position="68"/>
        <end position="406"/>
    </location>
</feature>
<feature type="domain" description="Sporulation stage II protein D amidase enhancer LytB N-terminal" evidence="5">
    <location>
        <begin position="763"/>
        <end position="851"/>
    </location>
</feature>
<dbReference type="InterPro" id="IPR013486">
    <property type="entry name" value="SpoIID/LytB"/>
</dbReference>
<evidence type="ECO:0000259" key="5">
    <source>
        <dbReference type="Pfam" id="PF08486"/>
    </source>
</evidence>
<feature type="compositionally biased region" description="Basic and acidic residues" evidence="2">
    <location>
        <begin position="1280"/>
        <end position="1292"/>
    </location>
</feature>
<feature type="transmembrane region" description="Helical" evidence="3">
    <location>
        <begin position="1313"/>
        <end position="1333"/>
    </location>
</feature>
<dbReference type="Pfam" id="PF02638">
    <property type="entry name" value="GHL10"/>
    <property type="match status" value="1"/>
</dbReference>
<dbReference type="InterPro" id="IPR013783">
    <property type="entry name" value="Ig-like_fold"/>
</dbReference>
<gene>
    <name evidence="6" type="ORF">SAMN02746091_00297</name>
</gene>
<proteinExistence type="predicted"/>
<dbReference type="EMBL" id="FQVG01000003">
    <property type="protein sequence ID" value="SHE38839.1"/>
    <property type="molecule type" value="Genomic_DNA"/>
</dbReference>
<dbReference type="Gene3D" id="3.20.20.80">
    <property type="entry name" value="Glycosidases"/>
    <property type="match status" value="1"/>
</dbReference>
<dbReference type="SUPFAM" id="SSF51445">
    <property type="entry name" value="(Trans)glycosidases"/>
    <property type="match status" value="1"/>
</dbReference>
<keyword evidence="3" id="KW-1133">Transmembrane helix</keyword>
<dbReference type="InterPro" id="IPR017853">
    <property type="entry name" value="GH"/>
</dbReference>
<dbReference type="InterPro" id="IPR003790">
    <property type="entry name" value="GHL10"/>
</dbReference>
<keyword evidence="3" id="KW-0812">Transmembrane</keyword>
<dbReference type="Pfam" id="PF08486">
    <property type="entry name" value="SpoIID"/>
    <property type="match status" value="1"/>
</dbReference>
<dbReference type="Gene3D" id="2.60.40.10">
    <property type="entry name" value="Immunoglobulins"/>
    <property type="match status" value="1"/>
</dbReference>
<dbReference type="NCBIfam" id="TIGR02669">
    <property type="entry name" value="SpoIID_LytB"/>
    <property type="match status" value="1"/>
</dbReference>
<evidence type="ECO:0000313" key="7">
    <source>
        <dbReference type="Proteomes" id="UP000184423"/>
    </source>
</evidence>
<dbReference type="GO" id="GO:0030435">
    <property type="term" value="P:sporulation resulting in formation of a cellular spore"/>
    <property type="evidence" value="ECO:0007669"/>
    <property type="project" value="InterPro"/>
</dbReference>
<sequence length="1340" mass="153415">MSKVKIRLLSRLMAFLMFFSVLNLGQYKVKAFEGEVVPLYKYGTQTPIQIHQQNVYIPKYYQQLKRQFRTAWVSTVTNLDFPSRPGLTEEEFKQEYLKILDEFEELNFNAITVQVRPKLDAFYKSDLNPWSEYLTGVQGKDPGWDPLEWMIKVTHERNMEFHAWFNPYRVTNTYEPNKTIDEILATLADNNWAKMHPQYVLKFDGKLLLNPGEPEVINYIKESIVEVVQKYDVDAIHFDDYFYPYKVTRNGVTYYFGDANEDLETFQKYGQGFTDIKDWRRNNVNTLIKEVSKAIKEKKPYVKFGISPFGIWGHYDKHPEGSAEGVGSHTPITSSASYDDIYADTRKWVKEGWIDYITPQIYWAFGTTAAPYGELVDWWADVVKGTNCHLYIGHANYKINSNDNDWKNPEEIGNQLKFNLLYNEVKGSSFFSLKQLRLNNLGDTDKIKNDYFKTKAFVPAMPWIDDKAPNKVQNVSYKLLGENKIEVLWKDDFNNDSTYYAVYRFEGKSLGNIENPSNVIGIVRRDNNKEEYSYIDNSADKNKQYVYAVTAFDRLHNESRPELVFYPKVQYIKEKIMLKDIINNKIELEYRGYLDIAQDVLVYQILDNKVIEKSLSDVMVGAENVTLYLNKNNQVDLIIIDGETKIDKIRIGIRSDVNNPADINLLDYLNIEMKASSGFKLIDKKSNVSFDILNNDLISFKVEEGKISVYKNGNLIYKTLNRLYAEPINEDEKITVTTLRRGSPVFNPSYRGTLEITLSKNGDKLNLINEIQIEKYLYQVVPSEMPASFGLEALKAQAVAARTYALGDYFSSRFADRGFHVDDSTLSQVYNNTPENPTATQAVNETKGMVMKNGDQLVDARYYSTSGGYSAAKHEVWSEPVSNMFPGIRVPYLIGRSYTFDPQDNTKLLTINTQDEKEISEFYKNISLRAYDSDSAWFRWKLSLSKQELQNTINSNIKLRYEADPQFILTKDSDGNFISKPIPEEGTGEILNMYVAKRGEGGNITELVIVGTTGTYKIVKEFNIRFIIRPRAVDTKGSDVILYRATGGSQDYNASSLKNYSILPSAFFTFDTIKDENNNLISVVFYGGGNGHGVGMSQYGAKGLSDKGWTYDKILMTYYTNVELVNVYNQTNNQENNPLKLLILMSEDLFNSADEGKKQGNYLEGSKAKFRIVIDKAVNILKDENLDKDLIESTTDELKAAMRKFIDSKVSEEQANQYAKEQAAIDAIASLPDVENLTLEDEDAIKNARSLVNIANNDSNIVNLNKLIALEEKLLELKNKDNKNTEESDKNNEQNNQNESIENLPKTGQLLDANILVLISFVLILCGISLLLIRKKKDNI</sequence>